<reference evidence="1 2" key="1">
    <citation type="journal article" date="2019" name="Sci. Rep.">
        <title>Orb-weaving spider Araneus ventricosus genome elucidates the spidroin gene catalogue.</title>
        <authorList>
            <person name="Kono N."/>
            <person name="Nakamura H."/>
            <person name="Ohtoshi R."/>
            <person name="Moran D.A.P."/>
            <person name="Shinohara A."/>
            <person name="Yoshida Y."/>
            <person name="Fujiwara M."/>
            <person name="Mori M."/>
            <person name="Tomita M."/>
            <person name="Arakawa K."/>
        </authorList>
    </citation>
    <scope>NUCLEOTIDE SEQUENCE [LARGE SCALE GENOMIC DNA]</scope>
</reference>
<proteinExistence type="predicted"/>
<name>A0A4Y2A5Z6_ARAVE</name>
<dbReference type="EMBL" id="BGPR01000007">
    <property type="protein sequence ID" value="GBL75222.1"/>
    <property type="molecule type" value="Genomic_DNA"/>
</dbReference>
<sequence>MTSLLQVRRVVTSKLALTCCKLVSHLHSCRVNLAASLQICSASLLQTKIAIWGHPRPPRDSFSDSYSPYSRAGVDFDPALSYVHISILYVYVVVVNETRNNNDINIPEPLERLVVNENRVIKLPLLNISILSGNCSEWLNFWNSFEVAIHKNDSLSKIEKVAYLKTYLRGTALAAVSGFALTEQNYDSSIALIKERFDRSDLVISCHMNKLLMIESVKSVSNVTALRKMYDELEIQVRSLESLGVAVDTYSSFLCPIVLQKFPEEINLQNNRQRKLNELFDIKDLVKFLRKEIECRETSLLLGNQKNYVLEASARKPLKSSNYAETKLSYSPKRNVPAAAALIASTERQNCFSAKLFFCKTVFLQNCFVLRHIKIMNVCLAQAK</sequence>
<dbReference type="Pfam" id="PF03564">
    <property type="entry name" value="DUF1759"/>
    <property type="match status" value="1"/>
</dbReference>
<keyword evidence="2" id="KW-1185">Reference proteome</keyword>
<protein>
    <submittedName>
        <fullName evidence="1">Uncharacterized protein</fullName>
    </submittedName>
</protein>
<evidence type="ECO:0000313" key="2">
    <source>
        <dbReference type="Proteomes" id="UP000499080"/>
    </source>
</evidence>
<dbReference type="AlphaFoldDB" id="A0A4Y2A5Z6"/>
<comment type="caution">
    <text evidence="1">The sequence shown here is derived from an EMBL/GenBank/DDBJ whole genome shotgun (WGS) entry which is preliminary data.</text>
</comment>
<gene>
    <name evidence="1" type="ORF">AVEN_194457_1</name>
</gene>
<dbReference type="PANTHER" id="PTHR22954">
    <property type="entry name" value="RETROVIRAL PROTEASE-RELATED"/>
    <property type="match status" value="1"/>
</dbReference>
<dbReference type="PANTHER" id="PTHR22954:SF3">
    <property type="entry name" value="PROTEIN CBG08539"/>
    <property type="match status" value="1"/>
</dbReference>
<dbReference type="InterPro" id="IPR005312">
    <property type="entry name" value="DUF1759"/>
</dbReference>
<evidence type="ECO:0000313" key="1">
    <source>
        <dbReference type="EMBL" id="GBL75222.1"/>
    </source>
</evidence>
<dbReference type="OrthoDB" id="8194935at2759"/>
<organism evidence="1 2">
    <name type="scientific">Araneus ventricosus</name>
    <name type="common">Orbweaver spider</name>
    <name type="synonym">Epeira ventricosa</name>
    <dbReference type="NCBI Taxonomy" id="182803"/>
    <lineage>
        <taxon>Eukaryota</taxon>
        <taxon>Metazoa</taxon>
        <taxon>Ecdysozoa</taxon>
        <taxon>Arthropoda</taxon>
        <taxon>Chelicerata</taxon>
        <taxon>Arachnida</taxon>
        <taxon>Araneae</taxon>
        <taxon>Araneomorphae</taxon>
        <taxon>Entelegynae</taxon>
        <taxon>Araneoidea</taxon>
        <taxon>Araneidae</taxon>
        <taxon>Araneus</taxon>
    </lineage>
</organism>
<accession>A0A4Y2A5Z6</accession>
<dbReference type="Proteomes" id="UP000499080">
    <property type="component" value="Unassembled WGS sequence"/>
</dbReference>